<dbReference type="EMBL" id="JAAIUW010000004">
    <property type="protein sequence ID" value="KAF7834733.1"/>
    <property type="molecule type" value="Genomic_DNA"/>
</dbReference>
<dbReference type="Proteomes" id="UP000634136">
    <property type="component" value="Unassembled WGS sequence"/>
</dbReference>
<keyword evidence="3" id="KW-1185">Reference proteome</keyword>
<protein>
    <submittedName>
        <fullName evidence="2">TMV resistance protein N-like</fullName>
    </submittedName>
</protein>
<accession>A0A834WZA4</accession>
<proteinExistence type="predicted"/>
<dbReference type="OrthoDB" id="1434627at2759"/>
<reference evidence="2" key="1">
    <citation type="submission" date="2020-09" db="EMBL/GenBank/DDBJ databases">
        <title>Genome-Enabled Discovery of Anthraquinone Biosynthesis in Senna tora.</title>
        <authorList>
            <person name="Kang S.-H."/>
            <person name="Pandey R.P."/>
            <person name="Lee C.-M."/>
            <person name="Sim J.-S."/>
            <person name="Jeong J.-T."/>
            <person name="Choi B.-S."/>
            <person name="Jung M."/>
            <person name="Ginzburg D."/>
            <person name="Zhao K."/>
            <person name="Won S.Y."/>
            <person name="Oh T.-J."/>
            <person name="Yu Y."/>
            <person name="Kim N.-H."/>
            <person name="Lee O.R."/>
            <person name="Lee T.-H."/>
            <person name="Bashyal P."/>
            <person name="Kim T.-S."/>
            <person name="Lee W.-H."/>
            <person name="Kawkins C."/>
            <person name="Kim C.-K."/>
            <person name="Kim J.S."/>
            <person name="Ahn B.O."/>
            <person name="Rhee S.Y."/>
            <person name="Sohng J.K."/>
        </authorList>
    </citation>
    <scope>NUCLEOTIDE SEQUENCE</scope>
    <source>
        <tissue evidence="2">Leaf</tissue>
    </source>
</reference>
<sequence length="470" mass="53301">MEKMMDGVRQEMDYNMEEMHDTVDLEWGENSNGNIGGRTLIGKVISSKALNKKTVMAMIRKGWNMGEGLSIIEAQDNMFVFNFEKEEECKRILKGRPWAILDGLSRRNLEKLGRKVGEVVMVEEPVLNGRILRTFARARILQYYFKCGMVGHESRGCKIYSGEDEGRKVDRKLGTMSVRTWEDAVVYVREDWKEIEEWSNTKINDKNKVGMEDRRYVGKENVDNNVKMPYVSSGGNEFDKMEEDRRQGDINVGREVVFPDNTVKMDKGKRVMEEKKGVNEHEMRRVLKERSGKGIKISGVGDSNDGMIEGSSSRQRYIVELPSDEDIVGSKAILPFVNSPQLVEVMVKMEEVIFKRAGEELEDTRCLKIVKKEDVKEYVSEPVLPFVPGVVGNGLSKKMKVKKLSKKSRIGMNLIKEWSEWGELVDIPIAVGMEMNGEVFEFKAGVEVGNAMDENECGSGGYPNTATKGP</sequence>
<feature type="domain" description="DUF4283" evidence="1">
    <location>
        <begin position="38"/>
        <end position="100"/>
    </location>
</feature>
<evidence type="ECO:0000259" key="1">
    <source>
        <dbReference type="Pfam" id="PF14111"/>
    </source>
</evidence>
<evidence type="ECO:0000313" key="3">
    <source>
        <dbReference type="Proteomes" id="UP000634136"/>
    </source>
</evidence>
<gene>
    <name evidence="2" type="ORF">G2W53_009592</name>
</gene>
<name>A0A834WZA4_9FABA</name>
<evidence type="ECO:0000313" key="2">
    <source>
        <dbReference type="EMBL" id="KAF7834733.1"/>
    </source>
</evidence>
<dbReference type="AlphaFoldDB" id="A0A834WZA4"/>
<comment type="caution">
    <text evidence="2">The sequence shown here is derived from an EMBL/GenBank/DDBJ whole genome shotgun (WGS) entry which is preliminary data.</text>
</comment>
<organism evidence="2 3">
    <name type="scientific">Senna tora</name>
    <dbReference type="NCBI Taxonomy" id="362788"/>
    <lineage>
        <taxon>Eukaryota</taxon>
        <taxon>Viridiplantae</taxon>
        <taxon>Streptophyta</taxon>
        <taxon>Embryophyta</taxon>
        <taxon>Tracheophyta</taxon>
        <taxon>Spermatophyta</taxon>
        <taxon>Magnoliopsida</taxon>
        <taxon>eudicotyledons</taxon>
        <taxon>Gunneridae</taxon>
        <taxon>Pentapetalae</taxon>
        <taxon>rosids</taxon>
        <taxon>fabids</taxon>
        <taxon>Fabales</taxon>
        <taxon>Fabaceae</taxon>
        <taxon>Caesalpinioideae</taxon>
        <taxon>Cassia clade</taxon>
        <taxon>Senna</taxon>
    </lineage>
</organism>
<dbReference type="InterPro" id="IPR025558">
    <property type="entry name" value="DUF4283"/>
</dbReference>
<dbReference type="Pfam" id="PF14111">
    <property type="entry name" value="DUF4283"/>
    <property type="match status" value="1"/>
</dbReference>